<comment type="caution">
    <text evidence="9">The sequence shown here is derived from an EMBL/GenBank/DDBJ whole genome shotgun (WGS) entry which is preliminary data.</text>
</comment>
<protein>
    <recommendedName>
        <fullName evidence="8">Major facilitator superfamily (MFS) profile domain-containing protein</fullName>
    </recommendedName>
</protein>
<feature type="transmembrane region" description="Helical" evidence="7">
    <location>
        <begin position="130"/>
        <end position="152"/>
    </location>
</feature>
<dbReference type="InterPro" id="IPR050189">
    <property type="entry name" value="MFS_Efflux_Transporters"/>
</dbReference>
<evidence type="ECO:0000256" key="5">
    <source>
        <dbReference type="ARBA" id="ARBA00023136"/>
    </source>
</evidence>
<reference evidence="9 10" key="1">
    <citation type="journal article" date="2024" name="Nat. Commun.">
        <title>Phylogenomics reveals the evolutionary origins of lichenization in chlorophyte algae.</title>
        <authorList>
            <person name="Puginier C."/>
            <person name="Libourel C."/>
            <person name="Otte J."/>
            <person name="Skaloud P."/>
            <person name="Haon M."/>
            <person name="Grisel S."/>
            <person name="Petersen M."/>
            <person name="Berrin J.G."/>
            <person name="Delaux P.M."/>
            <person name="Dal Grande F."/>
            <person name="Keller J."/>
        </authorList>
    </citation>
    <scope>NUCLEOTIDE SEQUENCE [LARGE SCALE GENOMIC DNA]</scope>
    <source>
        <strain evidence="9 10">SAG 216-7</strain>
    </source>
</reference>
<evidence type="ECO:0000259" key="8">
    <source>
        <dbReference type="PROSITE" id="PS50850"/>
    </source>
</evidence>
<feature type="region of interest" description="Disordered" evidence="6">
    <location>
        <begin position="288"/>
        <end position="328"/>
    </location>
</feature>
<keyword evidence="4 7" id="KW-1133">Transmembrane helix</keyword>
<feature type="compositionally biased region" description="Low complexity" evidence="6">
    <location>
        <begin position="300"/>
        <end position="320"/>
    </location>
</feature>
<feature type="transmembrane region" description="Helical" evidence="7">
    <location>
        <begin position="172"/>
        <end position="193"/>
    </location>
</feature>
<dbReference type="PANTHER" id="PTHR43124">
    <property type="entry name" value="PURINE EFFLUX PUMP PBUE"/>
    <property type="match status" value="1"/>
</dbReference>
<dbReference type="EMBL" id="JALJOT010000018">
    <property type="protein sequence ID" value="KAK9901218.1"/>
    <property type="molecule type" value="Genomic_DNA"/>
</dbReference>
<dbReference type="InterPro" id="IPR005829">
    <property type="entry name" value="Sugar_transporter_CS"/>
</dbReference>
<keyword evidence="2" id="KW-1003">Cell membrane</keyword>
<evidence type="ECO:0000256" key="4">
    <source>
        <dbReference type="ARBA" id="ARBA00022989"/>
    </source>
</evidence>
<feature type="transmembrane region" description="Helical" evidence="7">
    <location>
        <begin position="231"/>
        <end position="252"/>
    </location>
</feature>
<organism evidence="9 10">
    <name type="scientific">Coccomyxa subellipsoidea</name>
    <dbReference type="NCBI Taxonomy" id="248742"/>
    <lineage>
        <taxon>Eukaryota</taxon>
        <taxon>Viridiplantae</taxon>
        <taxon>Chlorophyta</taxon>
        <taxon>core chlorophytes</taxon>
        <taxon>Trebouxiophyceae</taxon>
        <taxon>Trebouxiophyceae incertae sedis</taxon>
        <taxon>Coccomyxaceae</taxon>
        <taxon>Coccomyxa</taxon>
    </lineage>
</organism>
<evidence type="ECO:0000313" key="10">
    <source>
        <dbReference type="Proteomes" id="UP001491310"/>
    </source>
</evidence>
<sequence>MHFAADLSTKPHGFRASKVHVKGSAHRSLRQDSFAGQCSARLTGRPRVRRSHLQGVPVCTAFRDNARAAGQFFPKATPYHLETRQAENGLTKVLVRVAKFLAENERLLVVAASTMIMSLSHTALRPVLPTFAKSFGVGAAAVGSTISVYAIARLMMNLPAGMLADRYGRKPLLVWGPLITAFGMIGCGMSGTFGQLLAWRWVTGIGSALQMAGAQLFLTDISLSTNRARTLGTNQAASLMGGLVGPAVGGLLADTVGLRAPFTLTGVAALLAALYGWVRLPETMGLRARQPQDEADSRSEPAAARAAQAEALQAESSGAQKETEEQPAVLASTGDQIAAAKAADAAVDSLKENSTYNPRRMRPKRRKERPSWLLLLESRDFGAIALVNAIMFMTANGSRSVLMPLLATQSFALSTTVLGLLYALMAVIALVGIMPAAFVADKLGRKWTIVPSCFGLAAALLLMAVTGRQEFFVGAMMVYAVANSFIGATPAAFAADVMPQSVSGFGLGMFRCAGDIGLMVGPALLGWIADMTSVQTALQVNAAVLVLAVSYFGLAARETKHLRVQQHLHKRAAAAA</sequence>
<dbReference type="InterPro" id="IPR020846">
    <property type="entry name" value="MFS_dom"/>
</dbReference>
<keyword evidence="10" id="KW-1185">Reference proteome</keyword>
<feature type="transmembrane region" description="Helical" evidence="7">
    <location>
        <begin position="505"/>
        <end position="528"/>
    </location>
</feature>
<evidence type="ECO:0000256" key="7">
    <source>
        <dbReference type="SAM" id="Phobius"/>
    </source>
</evidence>
<evidence type="ECO:0000256" key="2">
    <source>
        <dbReference type="ARBA" id="ARBA00022475"/>
    </source>
</evidence>
<dbReference type="Pfam" id="PF07690">
    <property type="entry name" value="MFS_1"/>
    <property type="match status" value="2"/>
</dbReference>
<feature type="transmembrane region" description="Helical" evidence="7">
    <location>
        <begin position="447"/>
        <end position="465"/>
    </location>
</feature>
<evidence type="ECO:0000256" key="6">
    <source>
        <dbReference type="SAM" id="MobiDB-lite"/>
    </source>
</evidence>
<feature type="transmembrane region" description="Helical" evidence="7">
    <location>
        <begin position="534"/>
        <end position="554"/>
    </location>
</feature>
<gene>
    <name evidence="9" type="ORF">WJX75_000813</name>
</gene>
<keyword evidence="3 7" id="KW-0812">Transmembrane</keyword>
<name>A0ABR2YAS1_9CHLO</name>
<dbReference type="Proteomes" id="UP001491310">
    <property type="component" value="Unassembled WGS sequence"/>
</dbReference>
<dbReference type="PANTHER" id="PTHR43124:SF3">
    <property type="entry name" value="CHLORAMPHENICOL EFFLUX PUMP RV0191"/>
    <property type="match status" value="1"/>
</dbReference>
<dbReference type="Gene3D" id="1.20.1250.20">
    <property type="entry name" value="MFS general substrate transporter like domains"/>
    <property type="match status" value="2"/>
</dbReference>
<feature type="transmembrane region" description="Helical" evidence="7">
    <location>
        <begin position="411"/>
        <end position="440"/>
    </location>
</feature>
<feature type="transmembrane region" description="Helical" evidence="7">
    <location>
        <begin position="471"/>
        <end position="493"/>
    </location>
</feature>
<dbReference type="InterPro" id="IPR036259">
    <property type="entry name" value="MFS_trans_sf"/>
</dbReference>
<comment type="subcellular location">
    <subcellularLocation>
        <location evidence="1">Cell membrane</location>
        <topology evidence="1">Multi-pass membrane protein</topology>
    </subcellularLocation>
</comment>
<dbReference type="PROSITE" id="PS00216">
    <property type="entry name" value="SUGAR_TRANSPORT_1"/>
    <property type="match status" value="2"/>
</dbReference>
<feature type="transmembrane region" description="Helical" evidence="7">
    <location>
        <begin position="106"/>
        <end position="124"/>
    </location>
</feature>
<evidence type="ECO:0000313" key="9">
    <source>
        <dbReference type="EMBL" id="KAK9901218.1"/>
    </source>
</evidence>
<evidence type="ECO:0000256" key="1">
    <source>
        <dbReference type="ARBA" id="ARBA00004651"/>
    </source>
</evidence>
<feature type="domain" description="Major facilitator superfamily (MFS) profile" evidence="8">
    <location>
        <begin position="106"/>
        <end position="560"/>
    </location>
</feature>
<feature type="transmembrane region" description="Helical" evidence="7">
    <location>
        <begin position="199"/>
        <end position="219"/>
    </location>
</feature>
<dbReference type="PROSITE" id="PS50850">
    <property type="entry name" value="MFS"/>
    <property type="match status" value="1"/>
</dbReference>
<evidence type="ECO:0000256" key="3">
    <source>
        <dbReference type="ARBA" id="ARBA00022692"/>
    </source>
</evidence>
<keyword evidence="5 7" id="KW-0472">Membrane</keyword>
<dbReference type="SUPFAM" id="SSF103473">
    <property type="entry name" value="MFS general substrate transporter"/>
    <property type="match status" value="1"/>
</dbReference>
<feature type="transmembrane region" description="Helical" evidence="7">
    <location>
        <begin position="258"/>
        <end position="278"/>
    </location>
</feature>
<proteinExistence type="predicted"/>
<feature type="compositionally biased region" description="Basic and acidic residues" evidence="6">
    <location>
        <begin position="290"/>
        <end position="299"/>
    </location>
</feature>
<dbReference type="CDD" id="cd17325">
    <property type="entry name" value="MFS_MdtG_SLC18_like"/>
    <property type="match status" value="1"/>
</dbReference>
<accession>A0ABR2YAS1</accession>
<dbReference type="InterPro" id="IPR011701">
    <property type="entry name" value="MFS"/>
</dbReference>